<keyword evidence="2" id="KW-0012">Acyltransferase</keyword>
<protein>
    <submittedName>
        <fullName evidence="4">GNAT family N-acetyltransferase</fullName>
    </submittedName>
</protein>
<dbReference type="Gene3D" id="3.40.630.30">
    <property type="match status" value="1"/>
</dbReference>
<comment type="caution">
    <text evidence="4">The sequence shown here is derived from an EMBL/GenBank/DDBJ whole genome shotgun (WGS) entry which is preliminary data.</text>
</comment>
<evidence type="ECO:0000256" key="2">
    <source>
        <dbReference type="ARBA" id="ARBA00023315"/>
    </source>
</evidence>
<dbReference type="PANTHER" id="PTHR43877:SF2">
    <property type="entry name" value="AMINOALKYLPHOSPHONATE N-ACETYLTRANSFERASE-RELATED"/>
    <property type="match status" value="1"/>
</dbReference>
<dbReference type="InterPro" id="IPR050832">
    <property type="entry name" value="Bact_Acetyltransf"/>
</dbReference>
<evidence type="ECO:0000313" key="4">
    <source>
        <dbReference type="EMBL" id="KAA1395410.1"/>
    </source>
</evidence>
<feature type="domain" description="N-acetyltransferase" evidence="3">
    <location>
        <begin position="1"/>
        <end position="151"/>
    </location>
</feature>
<evidence type="ECO:0000313" key="5">
    <source>
        <dbReference type="Proteomes" id="UP000380867"/>
    </source>
</evidence>
<reference evidence="4" key="1">
    <citation type="submission" date="2019-09" db="EMBL/GenBank/DDBJ databases">
        <authorList>
            <person name="Li J."/>
        </authorList>
    </citation>
    <scope>NUCLEOTIDE SEQUENCE [LARGE SCALE GENOMIC DNA]</scope>
    <source>
        <strain evidence="4">JCM 14732</strain>
    </source>
</reference>
<accession>A0A5M4FBX9</accession>
<keyword evidence="5" id="KW-1185">Reference proteome</keyword>
<dbReference type="CDD" id="cd04301">
    <property type="entry name" value="NAT_SF"/>
    <property type="match status" value="1"/>
</dbReference>
<dbReference type="PROSITE" id="PS51186">
    <property type="entry name" value="GNAT"/>
    <property type="match status" value="1"/>
</dbReference>
<keyword evidence="1" id="KW-0808">Transferase</keyword>
<dbReference type="PANTHER" id="PTHR43877">
    <property type="entry name" value="AMINOALKYLPHOSPHONATE N-ACETYLTRANSFERASE-RELATED-RELATED"/>
    <property type="match status" value="1"/>
</dbReference>
<dbReference type="Pfam" id="PF00583">
    <property type="entry name" value="Acetyltransf_1"/>
    <property type="match status" value="1"/>
</dbReference>
<dbReference type="Proteomes" id="UP000380867">
    <property type="component" value="Unassembled WGS sequence"/>
</dbReference>
<dbReference type="OrthoDB" id="70840at2"/>
<gene>
    <name evidence="4" type="ORF">ESP70_014735</name>
</gene>
<dbReference type="EMBL" id="SDPQ02000003">
    <property type="protein sequence ID" value="KAA1395410.1"/>
    <property type="molecule type" value="Genomic_DNA"/>
</dbReference>
<sequence>MLGVKLTPCDWSDPDAVALRAAQRIDIEARYGTPDSEPGPAPTADDITAFFLLRDGDEAVACGGLRAIDAVSGEIKRMFVPAEHRGRGFSRIVLNGLEKHARSLGWSRLLLETGDRQPEAVGLYTSAGYRAIPNFGHYADSDISLCFAKDL</sequence>
<proteinExistence type="predicted"/>
<evidence type="ECO:0000256" key="1">
    <source>
        <dbReference type="ARBA" id="ARBA00022679"/>
    </source>
</evidence>
<evidence type="ECO:0000259" key="3">
    <source>
        <dbReference type="PROSITE" id="PS51186"/>
    </source>
</evidence>
<organism evidence="4 5">
    <name type="scientific">Aeromicrobium ginsengisoli</name>
    <dbReference type="NCBI Taxonomy" id="363867"/>
    <lineage>
        <taxon>Bacteria</taxon>
        <taxon>Bacillati</taxon>
        <taxon>Actinomycetota</taxon>
        <taxon>Actinomycetes</taxon>
        <taxon>Propionibacteriales</taxon>
        <taxon>Nocardioidaceae</taxon>
        <taxon>Aeromicrobium</taxon>
    </lineage>
</organism>
<dbReference type="InterPro" id="IPR000182">
    <property type="entry name" value="GNAT_dom"/>
</dbReference>
<dbReference type="GO" id="GO:0016747">
    <property type="term" value="F:acyltransferase activity, transferring groups other than amino-acyl groups"/>
    <property type="evidence" value="ECO:0007669"/>
    <property type="project" value="InterPro"/>
</dbReference>
<name>A0A5M4FBX9_9ACTN</name>
<dbReference type="SUPFAM" id="SSF55729">
    <property type="entry name" value="Acyl-CoA N-acyltransferases (Nat)"/>
    <property type="match status" value="1"/>
</dbReference>
<dbReference type="AlphaFoldDB" id="A0A5M4FBX9"/>
<dbReference type="InterPro" id="IPR016181">
    <property type="entry name" value="Acyl_CoA_acyltransferase"/>
</dbReference>